<dbReference type="InterPro" id="IPR001128">
    <property type="entry name" value="Cyt_P450"/>
</dbReference>
<dbReference type="GO" id="GO:0016705">
    <property type="term" value="F:oxidoreductase activity, acting on paired donors, with incorporation or reduction of molecular oxygen"/>
    <property type="evidence" value="ECO:0007669"/>
    <property type="project" value="InterPro"/>
</dbReference>
<organism evidence="8">
    <name type="scientific">blood disease bacterium R229</name>
    <dbReference type="NCBI Taxonomy" id="741978"/>
    <lineage>
        <taxon>Bacteria</taxon>
        <taxon>Pseudomonadati</taxon>
        <taxon>Pseudomonadota</taxon>
        <taxon>Betaproteobacteria</taxon>
        <taxon>Burkholderiales</taxon>
        <taxon>Burkholderiaceae</taxon>
        <taxon>Ralstonia</taxon>
        <taxon>Ralstonia solanacearum species complex</taxon>
    </lineage>
</organism>
<dbReference type="GO" id="GO:0020037">
    <property type="term" value="F:heme binding"/>
    <property type="evidence" value="ECO:0007669"/>
    <property type="project" value="InterPro"/>
</dbReference>
<dbReference type="InterPro" id="IPR036396">
    <property type="entry name" value="Cyt_P450_sf"/>
</dbReference>
<dbReference type="PRINTS" id="PR00359">
    <property type="entry name" value="BP450"/>
</dbReference>
<dbReference type="InterPro" id="IPR017972">
    <property type="entry name" value="Cyt_P450_CS"/>
</dbReference>
<dbReference type="InterPro" id="IPR002397">
    <property type="entry name" value="Cyt_P450_B"/>
</dbReference>
<reference evidence="8" key="2">
    <citation type="submission" date="2011-04" db="EMBL/GenBank/DDBJ databases">
        <authorList>
            <person name="Genoscope - CEA"/>
        </authorList>
    </citation>
    <scope>NUCLEOTIDE SEQUENCE</scope>
    <source>
        <strain evidence="8">R229</strain>
    </source>
</reference>
<dbReference type="PANTHER" id="PTHR46696">
    <property type="entry name" value="P450, PUTATIVE (EUROFUNG)-RELATED"/>
    <property type="match status" value="1"/>
</dbReference>
<sequence length="403" mass="45050">MKLADLKLADLSTPSFLENPYPLYETLREQGPFVRIGPNGLMTGRYSIVDALLHNRQMGKNYMDSIRLRYGDKGPDMPLFQGFSRMFLLINPPAHTRLRSLMMQAFNARQIESMRELATATAHQLIDGFEQKQSADLVAEFAFPLPVRIICRMLDVDIDDAPALGVAASKLAKVFDPAPMSADELVKTSAAYEELAQYFTKVIEARRAQPGTDLISMLLRVEEDGQKLTHDEIVSNVILLFIAGHETTSNMIGNALIALHRNPRQLDLLKRDPSRMPNAVLECLRYDGSVQVTIRAAMEDVEVEGEVVPRGTTVFLMLGAANRDPAQFTDPDQLDIGRQQGRPQTFGAGIHHCLGYRLALIELESALNALFERLPHLRLTNLDQLSWNQRGNLRGVNALMAAW</sequence>
<evidence type="ECO:0000256" key="2">
    <source>
        <dbReference type="ARBA" id="ARBA00022617"/>
    </source>
</evidence>
<dbReference type="Pfam" id="PF00067">
    <property type="entry name" value="p450"/>
    <property type="match status" value="2"/>
</dbReference>
<keyword evidence="4 7" id="KW-0560">Oxidoreductase</keyword>
<evidence type="ECO:0000313" key="8">
    <source>
        <dbReference type="EMBL" id="CCA80248.1"/>
    </source>
</evidence>
<proteinExistence type="inferred from homology"/>
<evidence type="ECO:0000256" key="7">
    <source>
        <dbReference type="RuleBase" id="RU000461"/>
    </source>
</evidence>
<dbReference type="SUPFAM" id="SSF48264">
    <property type="entry name" value="Cytochrome P450"/>
    <property type="match status" value="1"/>
</dbReference>
<dbReference type="GO" id="GO:0004497">
    <property type="term" value="F:monooxygenase activity"/>
    <property type="evidence" value="ECO:0007669"/>
    <property type="project" value="UniProtKB-KW"/>
</dbReference>
<protein>
    <submittedName>
        <fullName evidence="8">Putative cytochrome P450 monooxygenase oxidoreductase protein (Cyp133B)</fullName>
        <ecNumber evidence="8">1.14.-.-</ecNumber>
    </submittedName>
</protein>
<evidence type="ECO:0000256" key="5">
    <source>
        <dbReference type="ARBA" id="ARBA00023004"/>
    </source>
</evidence>
<dbReference type="EC" id="1.14.-.-" evidence="8"/>
<dbReference type="GO" id="GO:0005506">
    <property type="term" value="F:iron ion binding"/>
    <property type="evidence" value="ECO:0007669"/>
    <property type="project" value="InterPro"/>
</dbReference>
<name>G2ZMD1_9RALS</name>
<dbReference type="Gene3D" id="1.10.630.10">
    <property type="entry name" value="Cytochrome P450"/>
    <property type="match status" value="1"/>
</dbReference>
<evidence type="ECO:0000256" key="4">
    <source>
        <dbReference type="ARBA" id="ARBA00023002"/>
    </source>
</evidence>
<gene>
    <name evidence="8" type="ORF">BDB_80643</name>
</gene>
<dbReference type="PROSITE" id="PS00086">
    <property type="entry name" value="CYTOCHROME_P450"/>
    <property type="match status" value="1"/>
</dbReference>
<keyword evidence="3 7" id="KW-0479">Metal-binding</keyword>
<evidence type="ECO:0000256" key="6">
    <source>
        <dbReference type="ARBA" id="ARBA00023033"/>
    </source>
</evidence>
<dbReference type="PANTHER" id="PTHR46696:SF1">
    <property type="entry name" value="CYTOCHROME P450 YJIB-RELATED"/>
    <property type="match status" value="1"/>
</dbReference>
<evidence type="ECO:0000256" key="3">
    <source>
        <dbReference type="ARBA" id="ARBA00022723"/>
    </source>
</evidence>
<dbReference type="CDD" id="cd20625">
    <property type="entry name" value="CYP164-like"/>
    <property type="match status" value="1"/>
</dbReference>
<dbReference type="AlphaFoldDB" id="G2ZMD1"/>
<dbReference type="FunFam" id="1.10.630.10:FF:000018">
    <property type="entry name" value="Cytochrome P450 monooxygenase"/>
    <property type="match status" value="1"/>
</dbReference>
<keyword evidence="5 7" id="KW-0408">Iron</keyword>
<accession>G2ZMD1</accession>
<keyword evidence="6 7" id="KW-0503">Monooxygenase</keyword>
<reference evidence="8" key="1">
    <citation type="journal article" date="2011" name="PLoS ONE">
        <title>Ralstonia syzygii, the Blood Disease Bacterium and some Asian R. solanacearum strains form a single genomic species despite divergent lifestyles.</title>
        <authorList>
            <person name="Remenant B."/>
            <person name="de Cambiaire J.C."/>
            <person name="Cellier G."/>
            <person name="Jacobs J.M."/>
            <person name="Mangenot S."/>
            <person name="Barbe V."/>
            <person name="Lajus A."/>
            <person name="Vallenet D."/>
            <person name="Medigue C."/>
            <person name="Fegan M."/>
            <person name="Allen C."/>
            <person name="Prior P."/>
        </authorList>
    </citation>
    <scope>NUCLEOTIDE SEQUENCE</scope>
    <source>
        <strain evidence="8">R229</strain>
    </source>
</reference>
<comment type="similarity">
    <text evidence="1 7">Belongs to the cytochrome P450 family.</text>
</comment>
<keyword evidence="2 7" id="KW-0349">Heme</keyword>
<evidence type="ECO:0000256" key="1">
    <source>
        <dbReference type="ARBA" id="ARBA00010617"/>
    </source>
</evidence>
<dbReference type="EMBL" id="FR854064">
    <property type="protein sequence ID" value="CCA80248.1"/>
    <property type="molecule type" value="Genomic_DNA"/>
</dbReference>